<dbReference type="Pfam" id="PF13360">
    <property type="entry name" value="PQQ_2"/>
    <property type="match status" value="1"/>
</dbReference>
<gene>
    <name evidence="2" type="primary">g11662</name>
    <name evidence="2" type="ORF">VP750_LOCUS10418</name>
</gene>
<feature type="domain" description="Pyrrolo-quinoline quinone repeat" evidence="1">
    <location>
        <begin position="59"/>
        <end position="104"/>
    </location>
</feature>
<keyword evidence="3" id="KW-1185">Reference proteome</keyword>
<evidence type="ECO:0000313" key="3">
    <source>
        <dbReference type="Proteomes" id="UP001497392"/>
    </source>
</evidence>
<evidence type="ECO:0000259" key="1">
    <source>
        <dbReference type="Pfam" id="PF13360"/>
    </source>
</evidence>
<protein>
    <submittedName>
        <fullName evidence="2">G11662 protein</fullName>
    </submittedName>
</protein>
<dbReference type="InterPro" id="IPR011047">
    <property type="entry name" value="Quinoprotein_ADH-like_sf"/>
</dbReference>
<dbReference type="InterPro" id="IPR002372">
    <property type="entry name" value="PQQ_rpt_dom"/>
</dbReference>
<dbReference type="InterPro" id="IPR015943">
    <property type="entry name" value="WD40/YVTN_repeat-like_dom_sf"/>
</dbReference>
<evidence type="ECO:0000313" key="2">
    <source>
        <dbReference type="EMBL" id="CAL5228512.1"/>
    </source>
</evidence>
<dbReference type="SUPFAM" id="SSF50998">
    <property type="entry name" value="Quinoprotein alcohol dehydrogenase-like"/>
    <property type="match status" value="1"/>
</dbReference>
<proteinExistence type="predicted"/>
<accession>A0ABP1GB45</accession>
<sequence length="523" mass="53777">MIVRARSASLQGVYESKYNPERSGFTTSAELNSGVFGNGTFGKRQQWTTDGAVQAQPLFAPGIVINGGSPSNLLLVVTQRNTLYALDADNGSTLWSTNFGPSITTTGMQPACPDLGPEVGILSTPVVDPTINTIFLMPYILENGQPSYRLHAIDLTTGHEKNGSPSQILAASKVFPGQTVVTFDASQQLQRPGLTLSQGQVYAAFGSRCGAAPFSPWIFAFDAYSIQLTNSYTQPPAGTGSGPGIWQSGAGLTVLGSDLYVAMGNGPLNPQNGTYGNAIVKLSTPDMVVQDYWVPTNVAALNTAGLDVGSSAPMPVSNGSLLFMGGEDGSYYLLNAAALGGNASTPLGFIPTDPTTQVGTGGLYSCALYWSGGTGSPGYIYTLGRVSGVLKKFSLAGNTLTLAGVAANAGNFSTYGGVPVVSAASQFATEAVIWAIDGSATLHAWDASTLALLWDSSALAADVAPCSAVDFAAPTVLDNIVYMGCDGKLMGYGIRAASRSVGTTNFGILPSIGASSLGAAGKR</sequence>
<reference evidence="2 3" key="1">
    <citation type="submission" date="2024-06" db="EMBL/GenBank/DDBJ databases">
        <authorList>
            <person name="Kraege A."/>
            <person name="Thomma B."/>
        </authorList>
    </citation>
    <scope>NUCLEOTIDE SEQUENCE [LARGE SCALE GENOMIC DNA]</scope>
</reference>
<dbReference type="Proteomes" id="UP001497392">
    <property type="component" value="Unassembled WGS sequence"/>
</dbReference>
<comment type="caution">
    <text evidence="2">The sequence shown here is derived from an EMBL/GenBank/DDBJ whole genome shotgun (WGS) entry which is preliminary data.</text>
</comment>
<dbReference type="EMBL" id="CAXHTA020000018">
    <property type="protein sequence ID" value="CAL5228512.1"/>
    <property type="molecule type" value="Genomic_DNA"/>
</dbReference>
<dbReference type="Gene3D" id="2.130.10.10">
    <property type="entry name" value="YVTN repeat-like/Quinoprotein amine dehydrogenase"/>
    <property type="match status" value="1"/>
</dbReference>
<organism evidence="2 3">
    <name type="scientific">Coccomyxa viridis</name>
    <dbReference type="NCBI Taxonomy" id="1274662"/>
    <lineage>
        <taxon>Eukaryota</taxon>
        <taxon>Viridiplantae</taxon>
        <taxon>Chlorophyta</taxon>
        <taxon>core chlorophytes</taxon>
        <taxon>Trebouxiophyceae</taxon>
        <taxon>Trebouxiophyceae incertae sedis</taxon>
        <taxon>Coccomyxaceae</taxon>
        <taxon>Coccomyxa</taxon>
    </lineage>
</organism>
<name>A0ABP1GB45_9CHLO</name>